<evidence type="ECO:0000313" key="2">
    <source>
        <dbReference type="EMBL" id="CAD7224255.1"/>
    </source>
</evidence>
<dbReference type="Pfam" id="PF15335">
    <property type="entry name" value="CAAP1"/>
    <property type="match status" value="1"/>
</dbReference>
<dbReference type="PANTHER" id="PTHR14740:SF3">
    <property type="entry name" value="CASPASE ACTIVITY AND APOPTOSIS INHIBITOR 1"/>
    <property type="match status" value="1"/>
</dbReference>
<dbReference type="GO" id="GO:0042981">
    <property type="term" value="P:regulation of apoptotic process"/>
    <property type="evidence" value="ECO:0007669"/>
    <property type="project" value="InterPro"/>
</dbReference>
<proteinExistence type="predicted"/>
<dbReference type="EMBL" id="OB660338">
    <property type="protein sequence ID" value="CAD7224255.1"/>
    <property type="molecule type" value="Genomic_DNA"/>
</dbReference>
<feature type="region of interest" description="Disordered" evidence="1">
    <location>
        <begin position="124"/>
        <end position="167"/>
    </location>
</feature>
<feature type="compositionally biased region" description="Acidic residues" evidence="1">
    <location>
        <begin position="24"/>
        <end position="34"/>
    </location>
</feature>
<protein>
    <submittedName>
        <fullName evidence="2">Uncharacterized protein</fullName>
    </submittedName>
</protein>
<organism evidence="2">
    <name type="scientific">Cyprideis torosa</name>
    <dbReference type="NCBI Taxonomy" id="163714"/>
    <lineage>
        <taxon>Eukaryota</taxon>
        <taxon>Metazoa</taxon>
        <taxon>Ecdysozoa</taxon>
        <taxon>Arthropoda</taxon>
        <taxon>Crustacea</taxon>
        <taxon>Oligostraca</taxon>
        <taxon>Ostracoda</taxon>
        <taxon>Podocopa</taxon>
        <taxon>Podocopida</taxon>
        <taxon>Cytherocopina</taxon>
        <taxon>Cytheroidea</taxon>
        <taxon>Cytherideidae</taxon>
        <taxon>Cyprideis</taxon>
    </lineage>
</organism>
<sequence>MMRRFTCEMYGQKTKPGEVAASADEPDPEVEEDEDEIFNAGDGDLSDYAADELDLTKDLYSLEHYLEKPEEMIEQTFNVVRGGKLSAMLPPILKDIPIEDLKELCLTELKKLSVDDVKGILEGKHFSRDSDGGSDQSGGEGGPTKSGPPQVKKEDSPEPEFGKGFKRVEKKAITIKTLCLPNDDELMGTTPSSPPKQETDKGEGGAIKMDAIEKDLDGRTLMELLELEMRAKALRQLIESKDSDEEAGAGQEKSTAKKRFR</sequence>
<dbReference type="OrthoDB" id="6371270at2759"/>
<gene>
    <name evidence="2" type="ORF">CTOB1V02_LOCUS2225</name>
</gene>
<evidence type="ECO:0000256" key="1">
    <source>
        <dbReference type="SAM" id="MobiDB-lite"/>
    </source>
</evidence>
<accession>A0A7R8W3Q3</accession>
<dbReference type="InterPro" id="IPR038991">
    <property type="entry name" value="CAAP1"/>
</dbReference>
<feature type="region of interest" description="Disordered" evidence="1">
    <location>
        <begin position="1"/>
        <end position="34"/>
    </location>
</feature>
<feature type="region of interest" description="Disordered" evidence="1">
    <location>
        <begin position="180"/>
        <end position="208"/>
    </location>
</feature>
<dbReference type="AlphaFoldDB" id="A0A7R8W3Q3"/>
<feature type="compositionally biased region" description="Basic and acidic residues" evidence="1">
    <location>
        <begin position="151"/>
        <end position="167"/>
    </location>
</feature>
<dbReference type="PANTHER" id="PTHR14740">
    <property type="entry name" value="CASPASE ACTIVITY AND APOPTOSIS INHIBITOR 1"/>
    <property type="match status" value="1"/>
</dbReference>
<feature type="compositionally biased region" description="Gly residues" evidence="1">
    <location>
        <begin position="135"/>
        <end position="144"/>
    </location>
</feature>
<name>A0A7R8W3Q3_9CRUS</name>
<reference evidence="2" key="1">
    <citation type="submission" date="2020-11" db="EMBL/GenBank/DDBJ databases">
        <authorList>
            <person name="Tran Van P."/>
        </authorList>
    </citation>
    <scope>NUCLEOTIDE SEQUENCE</scope>
</reference>
<feature type="region of interest" description="Disordered" evidence="1">
    <location>
        <begin position="239"/>
        <end position="261"/>
    </location>
</feature>